<dbReference type="CDD" id="cd00136">
    <property type="entry name" value="PDZ_canonical"/>
    <property type="match status" value="1"/>
</dbReference>
<feature type="chain" id="PRO_5029010499" evidence="3">
    <location>
        <begin position="16"/>
        <end position="650"/>
    </location>
</feature>
<feature type="region of interest" description="Disordered" evidence="1">
    <location>
        <begin position="368"/>
        <end position="389"/>
    </location>
</feature>
<evidence type="ECO:0000256" key="1">
    <source>
        <dbReference type="SAM" id="MobiDB-lite"/>
    </source>
</evidence>
<feature type="compositionally biased region" description="Polar residues" evidence="1">
    <location>
        <begin position="476"/>
        <end position="485"/>
    </location>
</feature>
<keyword evidence="3" id="KW-0732">Signal</keyword>
<reference evidence="5" key="1">
    <citation type="journal article" date="2013" name="Genetics">
        <title>The draft genome and transcriptome of Panagrellus redivivus are shaped by the harsh demands of a free-living lifestyle.</title>
        <authorList>
            <person name="Srinivasan J."/>
            <person name="Dillman A.R."/>
            <person name="Macchietto M.G."/>
            <person name="Heikkinen L."/>
            <person name="Lakso M."/>
            <person name="Fracchia K.M."/>
            <person name="Antoshechkin I."/>
            <person name="Mortazavi A."/>
            <person name="Wong G."/>
            <person name="Sternberg P.W."/>
        </authorList>
    </citation>
    <scope>NUCLEOTIDE SEQUENCE [LARGE SCALE GENOMIC DNA]</scope>
    <source>
        <strain evidence="5">MT8872</strain>
    </source>
</reference>
<dbReference type="PROSITE" id="PS50106">
    <property type="entry name" value="PDZ"/>
    <property type="match status" value="1"/>
</dbReference>
<proteinExistence type="predicted"/>
<feature type="signal peptide" evidence="3">
    <location>
        <begin position="1"/>
        <end position="15"/>
    </location>
</feature>
<dbReference type="Gene3D" id="2.30.42.10">
    <property type="match status" value="1"/>
</dbReference>
<feature type="transmembrane region" description="Helical" evidence="2">
    <location>
        <begin position="25"/>
        <end position="51"/>
    </location>
</feature>
<feature type="region of interest" description="Disordered" evidence="1">
    <location>
        <begin position="474"/>
        <end position="526"/>
    </location>
</feature>
<feature type="region of interest" description="Disordered" evidence="1">
    <location>
        <begin position="74"/>
        <end position="138"/>
    </location>
</feature>
<keyword evidence="2" id="KW-0472">Membrane</keyword>
<evidence type="ECO:0000259" key="4">
    <source>
        <dbReference type="PROSITE" id="PS50106"/>
    </source>
</evidence>
<dbReference type="Proteomes" id="UP000492821">
    <property type="component" value="Unassembled WGS sequence"/>
</dbReference>
<feature type="region of interest" description="Disordered" evidence="1">
    <location>
        <begin position="315"/>
        <end position="339"/>
    </location>
</feature>
<protein>
    <submittedName>
        <fullName evidence="6">PDZ domain-containing protein</fullName>
    </submittedName>
</protein>
<dbReference type="InterPro" id="IPR001478">
    <property type="entry name" value="PDZ"/>
</dbReference>
<feature type="region of interest" description="Disordered" evidence="1">
    <location>
        <begin position="559"/>
        <end position="593"/>
    </location>
</feature>
<dbReference type="WBParaSite" id="Pan_g22105.t1">
    <property type="protein sequence ID" value="Pan_g22105.t1"/>
    <property type="gene ID" value="Pan_g22105"/>
</dbReference>
<dbReference type="SMART" id="SM00228">
    <property type="entry name" value="PDZ"/>
    <property type="match status" value="1"/>
</dbReference>
<feature type="domain" description="PDZ" evidence="4">
    <location>
        <begin position="155"/>
        <end position="209"/>
    </location>
</feature>
<dbReference type="SUPFAM" id="SSF50156">
    <property type="entry name" value="PDZ domain-like"/>
    <property type="match status" value="1"/>
</dbReference>
<dbReference type="Pfam" id="PF00595">
    <property type="entry name" value="PDZ"/>
    <property type="match status" value="1"/>
</dbReference>
<organism evidence="5 6">
    <name type="scientific">Panagrellus redivivus</name>
    <name type="common">Microworm</name>
    <dbReference type="NCBI Taxonomy" id="6233"/>
    <lineage>
        <taxon>Eukaryota</taxon>
        <taxon>Metazoa</taxon>
        <taxon>Ecdysozoa</taxon>
        <taxon>Nematoda</taxon>
        <taxon>Chromadorea</taxon>
        <taxon>Rhabditida</taxon>
        <taxon>Tylenchina</taxon>
        <taxon>Panagrolaimomorpha</taxon>
        <taxon>Panagrolaimoidea</taxon>
        <taxon>Panagrolaimidae</taxon>
        <taxon>Panagrellus</taxon>
    </lineage>
</organism>
<feature type="compositionally biased region" description="Basic and acidic residues" evidence="1">
    <location>
        <begin position="559"/>
        <end position="572"/>
    </location>
</feature>
<evidence type="ECO:0000256" key="3">
    <source>
        <dbReference type="SAM" id="SignalP"/>
    </source>
</evidence>
<sequence length="650" mass="69957">MRVFLLAVLPSVISAADTCFTAGELAGVIFISIFGAFVICVGAGLIIWFLIRKFEKAEKQRIFEKAHATQVTDSSASSADLEERGMVTDDGLSPRKRVSVRDKETEAALPTPLPRRKLNAAAETSPKNGRSRSLDNLQSEDEKRRLAQLLALRRFGFSIDGNEDDGIFIDRVLPGTPAEESGNIFAGDKIKTLTVSFENMTFDDALAVLALVTDYTIRLDLERVTQLDEMTQTEGGIVTGLMKLGPLKSASSGNVKRRLQNCPHRQCESAETLGAPALPPQQPGEPKNIPLPSCKCNMEEERVIKIVRHAKKPRLESINESETSEGSSIPRGVGVPPGHTLIRASDFDRRMKTLIETEAAATRVHPALMDASSDSGESSAGSTSEEFSESVEVVVNKNRTVVTSSETTVDVNSNTRVLREAAATLQPTVHSSPKPVAVAPVVPVPKLEVKALSPIQSASPEPELESIAVQADEITESSVVESDPTSIAESIPEAESESSAPSIVSSLSPVVSESSPGPSVTPMESLSVEVGPSVNLAVTSPHSGGLTPDFVEVRAQKFTKPEPESGIVDRKLPSLPDSATKQPNKLKPTDAGQMYLNVRSRLKEVYTSPGAEVDSAAQKPVLSETQYNTLESNRRKLELEQQQLKELGIL</sequence>
<keyword evidence="5" id="KW-1185">Reference proteome</keyword>
<dbReference type="InterPro" id="IPR036034">
    <property type="entry name" value="PDZ_sf"/>
</dbReference>
<keyword evidence="2" id="KW-0812">Transmembrane</keyword>
<evidence type="ECO:0000256" key="2">
    <source>
        <dbReference type="SAM" id="Phobius"/>
    </source>
</evidence>
<accession>A0A7E4VJX6</accession>
<reference evidence="6" key="2">
    <citation type="submission" date="2020-10" db="UniProtKB">
        <authorList>
            <consortium name="WormBaseParasite"/>
        </authorList>
    </citation>
    <scope>IDENTIFICATION</scope>
</reference>
<evidence type="ECO:0000313" key="5">
    <source>
        <dbReference type="Proteomes" id="UP000492821"/>
    </source>
</evidence>
<evidence type="ECO:0000313" key="6">
    <source>
        <dbReference type="WBParaSite" id="Pan_g22105.t1"/>
    </source>
</evidence>
<name>A0A7E4VJX6_PANRE</name>
<feature type="compositionally biased region" description="Polar residues" evidence="1">
    <location>
        <begin position="318"/>
        <end position="327"/>
    </location>
</feature>
<feature type="compositionally biased region" description="Low complexity" evidence="1">
    <location>
        <begin position="370"/>
        <end position="389"/>
    </location>
</feature>
<dbReference type="AlphaFoldDB" id="A0A7E4VJX6"/>
<keyword evidence="2" id="KW-1133">Transmembrane helix</keyword>
<feature type="compositionally biased region" description="Low complexity" evidence="1">
    <location>
        <begin position="486"/>
        <end position="518"/>
    </location>
</feature>